<protein>
    <recommendedName>
        <fullName evidence="2 7">DNA repair protein RecO</fullName>
    </recommendedName>
    <alternativeName>
        <fullName evidence="6 7">Recombination protein O</fullName>
    </alternativeName>
</protein>
<comment type="function">
    <text evidence="7">Involved in DNA repair and RecF pathway recombination.</text>
</comment>
<name>A0A9D1SA73_9PROT</name>
<dbReference type="GO" id="GO:0043590">
    <property type="term" value="C:bacterial nucleoid"/>
    <property type="evidence" value="ECO:0007669"/>
    <property type="project" value="TreeGrafter"/>
</dbReference>
<evidence type="ECO:0000256" key="3">
    <source>
        <dbReference type="ARBA" id="ARBA00022763"/>
    </source>
</evidence>
<dbReference type="InterPro" id="IPR012340">
    <property type="entry name" value="NA-bd_OB-fold"/>
</dbReference>
<dbReference type="InterPro" id="IPR003717">
    <property type="entry name" value="RecO"/>
</dbReference>
<dbReference type="Gene3D" id="1.20.1440.120">
    <property type="entry name" value="Recombination protein O, C-terminal domain"/>
    <property type="match status" value="1"/>
</dbReference>
<evidence type="ECO:0000256" key="1">
    <source>
        <dbReference type="ARBA" id="ARBA00007452"/>
    </source>
</evidence>
<keyword evidence="4 7" id="KW-0233">DNA recombination</keyword>
<dbReference type="Pfam" id="PF02565">
    <property type="entry name" value="RecO_C"/>
    <property type="match status" value="1"/>
</dbReference>
<keyword evidence="3 7" id="KW-0227">DNA damage</keyword>
<dbReference type="Proteomes" id="UP000824107">
    <property type="component" value="Unassembled WGS sequence"/>
</dbReference>
<dbReference type="NCBIfam" id="TIGR00613">
    <property type="entry name" value="reco"/>
    <property type="match status" value="1"/>
</dbReference>
<dbReference type="InterPro" id="IPR022572">
    <property type="entry name" value="DNA_rep/recomb_RecO_N"/>
</dbReference>
<evidence type="ECO:0000259" key="8">
    <source>
        <dbReference type="Pfam" id="PF11967"/>
    </source>
</evidence>
<dbReference type="PANTHER" id="PTHR33991">
    <property type="entry name" value="DNA REPAIR PROTEIN RECO"/>
    <property type="match status" value="1"/>
</dbReference>
<dbReference type="PANTHER" id="PTHR33991:SF1">
    <property type="entry name" value="DNA REPAIR PROTEIN RECO"/>
    <property type="match status" value="1"/>
</dbReference>
<dbReference type="SUPFAM" id="SSF57863">
    <property type="entry name" value="ArfGap/RecO-like zinc finger"/>
    <property type="match status" value="1"/>
</dbReference>
<feature type="domain" description="DNA replication/recombination mediator RecO N-terminal" evidence="8">
    <location>
        <begin position="1"/>
        <end position="73"/>
    </location>
</feature>
<dbReference type="InterPro" id="IPR037278">
    <property type="entry name" value="ARFGAP/RecO"/>
</dbReference>
<evidence type="ECO:0000313" key="9">
    <source>
        <dbReference type="EMBL" id="HIU52641.1"/>
    </source>
</evidence>
<proteinExistence type="inferred from homology"/>
<reference evidence="9" key="1">
    <citation type="submission" date="2020-10" db="EMBL/GenBank/DDBJ databases">
        <authorList>
            <person name="Gilroy R."/>
        </authorList>
    </citation>
    <scope>NUCLEOTIDE SEQUENCE</scope>
    <source>
        <strain evidence="9">ChiW3-316</strain>
    </source>
</reference>
<comment type="similarity">
    <text evidence="1 7">Belongs to the RecO family.</text>
</comment>
<dbReference type="InterPro" id="IPR042242">
    <property type="entry name" value="RecO_C"/>
</dbReference>
<dbReference type="AlphaFoldDB" id="A0A9D1SA73"/>
<evidence type="ECO:0000256" key="2">
    <source>
        <dbReference type="ARBA" id="ARBA00021310"/>
    </source>
</evidence>
<dbReference type="HAMAP" id="MF_00201">
    <property type="entry name" value="RecO"/>
    <property type="match status" value="1"/>
</dbReference>
<dbReference type="GO" id="GO:0006310">
    <property type="term" value="P:DNA recombination"/>
    <property type="evidence" value="ECO:0007669"/>
    <property type="project" value="UniProtKB-UniRule"/>
</dbReference>
<evidence type="ECO:0000256" key="4">
    <source>
        <dbReference type="ARBA" id="ARBA00023172"/>
    </source>
</evidence>
<dbReference type="Pfam" id="PF11967">
    <property type="entry name" value="RecO_N"/>
    <property type="match status" value="1"/>
</dbReference>
<dbReference type="GO" id="GO:0006302">
    <property type="term" value="P:double-strand break repair"/>
    <property type="evidence" value="ECO:0007669"/>
    <property type="project" value="TreeGrafter"/>
</dbReference>
<accession>A0A9D1SA73</accession>
<evidence type="ECO:0000313" key="10">
    <source>
        <dbReference type="Proteomes" id="UP000824107"/>
    </source>
</evidence>
<evidence type="ECO:0000256" key="5">
    <source>
        <dbReference type="ARBA" id="ARBA00023204"/>
    </source>
</evidence>
<comment type="caution">
    <text evidence="9">The sequence shown here is derived from an EMBL/GenBank/DDBJ whole genome shotgun (WGS) entry which is preliminary data.</text>
</comment>
<dbReference type="EMBL" id="DVNC01000010">
    <property type="protein sequence ID" value="HIU52641.1"/>
    <property type="molecule type" value="Genomic_DNA"/>
</dbReference>
<sequence length="241" mass="27715">MQFQDEGYIINLRRHGEKSLILTVLTRHHGKLVGYVKNCLTKKNLGVYQLGNRVSVDAYARLEENMWSFRVELLSPAAVNFMNDARKLAALASLCSLCNEALPEGDNLERFFYYVDSFFNLIDEENWIVHYSYFEFYLLEYLGIGLDLSECSATGTTENLRYVSPKTGKAVCAEAGEPYKDRLFAYPAFIVGQKYHPEEREICDLLKMTGFFLRKNFFQTHGLKFPENRASLLSNLGLTSY</sequence>
<dbReference type="SUPFAM" id="SSF50249">
    <property type="entry name" value="Nucleic acid-binding proteins"/>
    <property type="match status" value="1"/>
</dbReference>
<reference evidence="9" key="2">
    <citation type="journal article" date="2021" name="PeerJ">
        <title>Extensive microbial diversity within the chicken gut microbiome revealed by metagenomics and culture.</title>
        <authorList>
            <person name="Gilroy R."/>
            <person name="Ravi A."/>
            <person name="Getino M."/>
            <person name="Pursley I."/>
            <person name="Horton D.L."/>
            <person name="Alikhan N.F."/>
            <person name="Baker D."/>
            <person name="Gharbi K."/>
            <person name="Hall N."/>
            <person name="Watson M."/>
            <person name="Adriaenssens E.M."/>
            <person name="Foster-Nyarko E."/>
            <person name="Jarju S."/>
            <person name="Secka A."/>
            <person name="Antonio M."/>
            <person name="Oren A."/>
            <person name="Chaudhuri R.R."/>
            <person name="La Ragione R."/>
            <person name="Hildebrand F."/>
            <person name="Pallen M.J."/>
        </authorList>
    </citation>
    <scope>NUCLEOTIDE SEQUENCE</scope>
    <source>
        <strain evidence="9">ChiW3-316</strain>
    </source>
</reference>
<keyword evidence="5 7" id="KW-0234">DNA repair</keyword>
<organism evidence="9 10">
    <name type="scientific">Candidatus Scatocola faecipullorum</name>
    <dbReference type="NCBI Taxonomy" id="2840917"/>
    <lineage>
        <taxon>Bacteria</taxon>
        <taxon>Pseudomonadati</taxon>
        <taxon>Pseudomonadota</taxon>
        <taxon>Alphaproteobacteria</taxon>
        <taxon>Rhodospirillales</taxon>
        <taxon>Rhodospirillaceae</taxon>
        <taxon>Rhodospirillaceae incertae sedis</taxon>
        <taxon>Candidatus Scatocola</taxon>
    </lineage>
</organism>
<evidence type="ECO:0000256" key="6">
    <source>
        <dbReference type="ARBA" id="ARBA00033409"/>
    </source>
</evidence>
<evidence type="ECO:0000256" key="7">
    <source>
        <dbReference type="HAMAP-Rule" id="MF_00201"/>
    </source>
</evidence>
<gene>
    <name evidence="7 9" type="primary">recO</name>
    <name evidence="9" type="ORF">IAD20_01005</name>
</gene>
<dbReference type="Gene3D" id="2.40.50.140">
    <property type="entry name" value="Nucleic acid-binding proteins"/>
    <property type="match status" value="1"/>
</dbReference>